<accession>D8TU92</accession>
<feature type="compositionally biased region" description="Low complexity" evidence="1">
    <location>
        <begin position="326"/>
        <end position="339"/>
    </location>
</feature>
<gene>
    <name evidence="2" type="ORF">VOLCADRAFT_90394</name>
</gene>
<dbReference type="EMBL" id="GL378337">
    <property type="protein sequence ID" value="EFJ48996.1"/>
    <property type="molecule type" value="Genomic_DNA"/>
</dbReference>
<feature type="region of interest" description="Disordered" evidence="1">
    <location>
        <begin position="658"/>
        <end position="692"/>
    </location>
</feature>
<feature type="compositionally biased region" description="Low complexity" evidence="1">
    <location>
        <begin position="136"/>
        <end position="157"/>
    </location>
</feature>
<feature type="region of interest" description="Disordered" evidence="1">
    <location>
        <begin position="411"/>
        <end position="434"/>
    </location>
</feature>
<reference evidence="2 3" key="1">
    <citation type="journal article" date="2010" name="Science">
        <title>Genomic analysis of organismal complexity in the multicellular green alga Volvox carteri.</title>
        <authorList>
            <person name="Prochnik S.E."/>
            <person name="Umen J."/>
            <person name="Nedelcu A.M."/>
            <person name="Hallmann A."/>
            <person name="Miller S.M."/>
            <person name="Nishii I."/>
            <person name="Ferris P."/>
            <person name="Kuo A."/>
            <person name="Mitros T."/>
            <person name="Fritz-Laylin L.K."/>
            <person name="Hellsten U."/>
            <person name="Chapman J."/>
            <person name="Simakov O."/>
            <person name="Rensing S.A."/>
            <person name="Terry A."/>
            <person name="Pangilinan J."/>
            <person name="Kapitonov V."/>
            <person name="Jurka J."/>
            <person name="Salamov A."/>
            <person name="Shapiro H."/>
            <person name="Schmutz J."/>
            <person name="Grimwood J."/>
            <person name="Lindquist E."/>
            <person name="Lucas S."/>
            <person name="Grigoriev I.V."/>
            <person name="Schmitt R."/>
            <person name="Kirk D."/>
            <person name="Rokhsar D.S."/>
        </authorList>
    </citation>
    <scope>NUCLEOTIDE SEQUENCE [LARGE SCALE GENOMIC DNA]</scope>
    <source>
        <strain evidence="3">f. Nagariensis / Eve</strain>
    </source>
</reference>
<feature type="compositionally biased region" description="Pro residues" evidence="1">
    <location>
        <begin position="664"/>
        <end position="678"/>
    </location>
</feature>
<feature type="compositionally biased region" description="Low complexity" evidence="1">
    <location>
        <begin position="170"/>
        <end position="187"/>
    </location>
</feature>
<dbReference type="InterPro" id="IPR051425">
    <property type="entry name" value="Formin_Homology"/>
</dbReference>
<dbReference type="RefSeq" id="XP_002949893.1">
    <property type="nucleotide sequence ID" value="XM_002949847.1"/>
</dbReference>
<evidence type="ECO:0000313" key="2">
    <source>
        <dbReference type="EMBL" id="EFJ48996.1"/>
    </source>
</evidence>
<feature type="compositionally biased region" description="Basic and acidic residues" evidence="1">
    <location>
        <begin position="560"/>
        <end position="569"/>
    </location>
</feature>
<feature type="compositionally biased region" description="Low complexity" evidence="1">
    <location>
        <begin position="570"/>
        <end position="582"/>
    </location>
</feature>
<feature type="compositionally biased region" description="Pro residues" evidence="1">
    <location>
        <begin position="158"/>
        <end position="169"/>
    </location>
</feature>
<dbReference type="GeneID" id="9619322"/>
<feature type="region of interest" description="Disordered" evidence="1">
    <location>
        <begin position="314"/>
        <end position="365"/>
    </location>
</feature>
<dbReference type="STRING" id="3068.D8TU92"/>
<feature type="compositionally biased region" description="Basic residues" evidence="1">
    <location>
        <begin position="119"/>
        <end position="131"/>
    </location>
</feature>
<feature type="compositionally biased region" description="Low complexity" evidence="1">
    <location>
        <begin position="100"/>
        <end position="118"/>
    </location>
</feature>
<evidence type="ECO:0000256" key="1">
    <source>
        <dbReference type="SAM" id="MobiDB-lite"/>
    </source>
</evidence>
<protein>
    <submittedName>
        <fullName evidence="2">Uncharacterized protein</fullName>
    </submittedName>
</protein>
<keyword evidence="3" id="KW-1185">Reference proteome</keyword>
<dbReference type="PANTHER" id="PTHR45725">
    <property type="entry name" value="FORMIN HOMOLOGY 2 FAMILY MEMBER"/>
    <property type="match status" value="1"/>
</dbReference>
<feature type="compositionally biased region" description="Low complexity" evidence="1">
    <location>
        <begin position="1041"/>
        <end position="1050"/>
    </location>
</feature>
<name>D8TU92_VOLCA</name>
<organism evidence="3">
    <name type="scientific">Volvox carteri f. nagariensis</name>
    <dbReference type="NCBI Taxonomy" id="3068"/>
    <lineage>
        <taxon>Eukaryota</taxon>
        <taxon>Viridiplantae</taxon>
        <taxon>Chlorophyta</taxon>
        <taxon>core chlorophytes</taxon>
        <taxon>Chlorophyceae</taxon>
        <taxon>CS clade</taxon>
        <taxon>Chlamydomonadales</taxon>
        <taxon>Volvocaceae</taxon>
        <taxon>Volvox</taxon>
    </lineage>
</organism>
<dbReference type="InParanoid" id="D8TU92"/>
<feature type="compositionally biased region" description="Low complexity" evidence="1">
    <location>
        <begin position="679"/>
        <end position="689"/>
    </location>
</feature>
<dbReference type="KEGG" id="vcn:VOLCADRAFT_90394"/>
<dbReference type="PANTHER" id="PTHR45725:SF18">
    <property type="entry name" value="ORC1-LIKE AAA ATPASE DOMAIN-CONTAINING PROTEIN"/>
    <property type="match status" value="1"/>
</dbReference>
<feature type="region of interest" description="Disordered" evidence="1">
    <location>
        <begin position="1026"/>
        <end position="1050"/>
    </location>
</feature>
<evidence type="ECO:0000313" key="3">
    <source>
        <dbReference type="Proteomes" id="UP000001058"/>
    </source>
</evidence>
<feature type="region of interest" description="Disordered" evidence="1">
    <location>
        <begin position="511"/>
        <end position="530"/>
    </location>
</feature>
<dbReference type="OrthoDB" id="551925at2759"/>
<dbReference type="Proteomes" id="UP000001058">
    <property type="component" value="Unassembled WGS sequence"/>
</dbReference>
<feature type="region of interest" description="Disordered" evidence="1">
    <location>
        <begin position="557"/>
        <end position="595"/>
    </location>
</feature>
<proteinExistence type="predicted"/>
<sequence>MRIHGRHPLASSGAVPAVDLPRVYRRKTVPRRRSDVFLLSIGSPRGWRCCEDGGTAGWWHGRMVARQTTLLTTQQGQARVRGTAGSHIVIPCCSDEEAKSSNTSAITTTASSPNASTRRSTRPARTSKKPSRQPNAAAASAVTAAAVAAEAGQTAASAPPPRQPGPPPATAAAGTTASSMDPTLPLTSGGGAGGVANTPAVAAAAAAPPLEPLHDVIVNGNGNYSQRPAQSQFGAQGKERAVQDVGEKGCDDNGDDEFSSLTAMLVLQGRAASTAVEEEPAGLAAKAAGITEVAEMTAEAGGTAMAEAAGIALQQPPRGPGRVDHQQPQQQPAEAAAGATLEPDLARRDSDSDAAGEGQPSALPLLLGSSAGVTAVAAAESDSDEGPDDTAVAISVLAAAAAAAAAADAAAGHHSFPRGGTWRRRRTSTWEVRPPARRPPRVVAFQVGGGLQELQALVNSVVEPTIIDLQGAVIALAPSPSAAVAAAAPAVAEMEGGEPLRGGPTGEMLAAAAAAPPPPPPPPPATTTALVSASALRVPGWSALADLVPERAKMLSWERATQHQQDKKQLQQQQQQQQKSSISPPPPPRQGGGMLLLHRDDVTIANGTLQLHRGCVLAVTGRRVALRRVEVVDAEAAAWWRQATAMPATSLQSAALISVTSSPSQPPLQPPPPPPPPQTSSASPHAASNSHEELTASVAVYDTASGGGPPSLELDDCSIIATGRDRDLIRVDGGNSSSGGGAAAAAVTARYSRFRGGANAAVVTLHSTLSLDCCELEGYAAAGVVALGSSTTVRLVGSRLLGGVGVGGEGGVGLLAAAGSRVSAVGCFLRGHAANVECSTSSSVDLQGCVLSRTGCRYGVTLHSAGAAAATVAAGGKSSDAAAAAAAELSRVRLTDCELAHAVQVGGGELELERCTFALRPAPSDLPAPSVQITSDPALAAKLAAAVAATSLGGGGGGGAGGSSGGVRGAVWTAYAGSVAAVAALRVVECRTAAGGGGEPEAVVLEAAEAANVYISSSPGVVIRRLGGGGTGGSGSGSGSGVTSSPRLRP</sequence>
<feature type="compositionally biased region" description="Pro residues" evidence="1">
    <location>
        <begin position="515"/>
        <end position="525"/>
    </location>
</feature>
<feature type="compositionally biased region" description="Gly residues" evidence="1">
    <location>
        <begin position="1026"/>
        <end position="1040"/>
    </location>
</feature>
<dbReference type="AlphaFoldDB" id="D8TU92"/>
<feature type="region of interest" description="Disordered" evidence="1">
    <location>
        <begin position="99"/>
        <end position="191"/>
    </location>
</feature>